<name>A0A1V6RS61_9EURO</name>
<feature type="coiled-coil region" evidence="1">
    <location>
        <begin position="103"/>
        <end position="130"/>
    </location>
</feature>
<dbReference type="Proteomes" id="UP000191518">
    <property type="component" value="Unassembled WGS sequence"/>
</dbReference>
<proteinExistence type="predicted"/>
<dbReference type="PANTHER" id="PTHR35186">
    <property type="entry name" value="ANK_REP_REGION DOMAIN-CONTAINING PROTEIN"/>
    <property type="match status" value="1"/>
</dbReference>
<sequence>MSGLEIPGLVFGVLPVFVQVLQSYRNIHDTLHTFRHYSREVKRIKNRFRVQQQNFQNEYSLLQYVIAGEDGEDDLQATWTSDHTARRKALLEEHLNKRIDDSYETFTDIVNDTKKELDEMEESLKAFSVLKSEKRPHEKLKATIFRVRDSITVVFNKKRYETHLTKLRESNMDLHTFRMQLDELLKKRSNTFSQPQVRKFLPRHYSSVQKVSQTLHEALSSAWDCSYSGHETHYGKLCVEAQVQDMVRLDMALSYKMGQDDNRSNLLRKDDDHIWIYVQSAKIEPKFTDLMRQNSVDDALPSSDTPSVTLCPSQSNANISFALQPVAQPQSSKRRKLQFAGDCTLSQSSPYVSAEAFNLRHSTKIRNLCQHIEKTAHSSKACGSGECIGYLETPRLFKHIFYSSEQRTFGNSTGTERRLTQKVVNLEYLLRVTNREPALVDTGSKFKIAHKMATAVLQYHSTPWLREDWRLKDLAYFGNLQELSDESLRTLHLTFRFNQSDQDPESTCTRWGSIMSSDSTYSSLESIYYRYGINNAVLFSLGVALLELAYHQPLELMCGTQDYIAVARKKARSGYPLGRKYQKIVQQCLQCDFGMGSDLTKTELQTAIYGNVICSLEEMMSSLSLD</sequence>
<organism evidence="2 3">
    <name type="scientific">Penicillium vulpinum</name>
    <dbReference type="NCBI Taxonomy" id="29845"/>
    <lineage>
        <taxon>Eukaryota</taxon>
        <taxon>Fungi</taxon>
        <taxon>Dikarya</taxon>
        <taxon>Ascomycota</taxon>
        <taxon>Pezizomycotina</taxon>
        <taxon>Eurotiomycetes</taxon>
        <taxon>Eurotiomycetidae</taxon>
        <taxon>Eurotiales</taxon>
        <taxon>Aspergillaceae</taxon>
        <taxon>Penicillium</taxon>
    </lineage>
</organism>
<gene>
    <name evidence="2" type="ORF">PENVUL_c031G00383</name>
</gene>
<dbReference type="EMBL" id="MDYP01000031">
    <property type="protein sequence ID" value="OQE04605.1"/>
    <property type="molecule type" value="Genomic_DNA"/>
</dbReference>
<reference evidence="3" key="1">
    <citation type="journal article" date="2017" name="Nat. Microbiol.">
        <title>Global analysis of biosynthetic gene clusters reveals vast potential of secondary metabolite production in Penicillium species.</title>
        <authorList>
            <person name="Nielsen J.C."/>
            <person name="Grijseels S."/>
            <person name="Prigent S."/>
            <person name="Ji B."/>
            <person name="Dainat J."/>
            <person name="Nielsen K.F."/>
            <person name="Frisvad J.C."/>
            <person name="Workman M."/>
            <person name="Nielsen J."/>
        </authorList>
    </citation>
    <scope>NUCLEOTIDE SEQUENCE [LARGE SCALE GENOMIC DNA]</scope>
    <source>
        <strain evidence="3">IBT 29486</strain>
    </source>
</reference>
<evidence type="ECO:0000313" key="2">
    <source>
        <dbReference type="EMBL" id="OQE04605.1"/>
    </source>
</evidence>
<dbReference type="PANTHER" id="PTHR35186:SF4">
    <property type="entry name" value="PRION-INHIBITION AND PROPAGATION HELO DOMAIN-CONTAINING PROTEIN"/>
    <property type="match status" value="1"/>
</dbReference>
<comment type="caution">
    <text evidence="2">The sequence shown here is derived from an EMBL/GenBank/DDBJ whole genome shotgun (WGS) entry which is preliminary data.</text>
</comment>
<keyword evidence="1" id="KW-0175">Coiled coil</keyword>
<evidence type="ECO:0000256" key="1">
    <source>
        <dbReference type="SAM" id="Coils"/>
    </source>
</evidence>
<evidence type="ECO:0000313" key="3">
    <source>
        <dbReference type="Proteomes" id="UP000191518"/>
    </source>
</evidence>
<keyword evidence="3" id="KW-1185">Reference proteome</keyword>
<evidence type="ECO:0008006" key="4">
    <source>
        <dbReference type="Google" id="ProtNLM"/>
    </source>
</evidence>
<dbReference type="AlphaFoldDB" id="A0A1V6RS61"/>
<accession>A0A1V6RS61</accession>
<protein>
    <recommendedName>
        <fullName evidence="4">Prion-inhibition and propagation HeLo domain-containing protein</fullName>
    </recommendedName>
</protein>
<dbReference type="STRING" id="29845.A0A1V6RS61"/>